<proteinExistence type="predicted"/>
<dbReference type="AlphaFoldDB" id="A0A6J4HU78"/>
<name>A0A6J4HU78_9ACTN</name>
<feature type="compositionally biased region" description="Basic and acidic residues" evidence="1">
    <location>
        <begin position="212"/>
        <end position="230"/>
    </location>
</feature>
<evidence type="ECO:0000256" key="1">
    <source>
        <dbReference type="SAM" id="MobiDB-lite"/>
    </source>
</evidence>
<evidence type="ECO:0000313" key="2">
    <source>
        <dbReference type="EMBL" id="CAA9233084.1"/>
    </source>
</evidence>
<feature type="compositionally biased region" description="Basic and acidic residues" evidence="1">
    <location>
        <begin position="117"/>
        <end position="131"/>
    </location>
</feature>
<feature type="compositionally biased region" description="Basic residues" evidence="1">
    <location>
        <begin position="145"/>
        <end position="161"/>
    </location>
</feature>
<organism evidence="2">
    <name type="scientific">uncultured Acidimicrobiales bacterium</name>
    <dbReference type="NCBI Taxonomy" id="310071"/>
    <lineage>
        <taxon>Bacteria</taxon>
        <taxon>Bacillati</taxon>
        <taxon>Actinomycetota</taxon>
        <taxon>Acidimicrobiia</taxon>
        <taxon>Acidimicrobiales</taxon>
        <taxon>environmental samples</taxon>
    </lineage>
</organism>
<protein>
    <submittedName>
        <fullName evidence="2">Uncharacterized protein</fullName>
    </submittedName>
</protein>
<sequence length="250" mass="26762">GERDHRGGGHRRGDGRGAPPPRTGALHGAVRPRPRHAGGGGGQLPGDPQRRVPGAVDRRRRARRRAAPHRGPPRGRGRADPPPSGGAEGRHRPPSVVLRRARSGRARAGPLTGGAVDVRRRLRDGQPDLLRRGPGGRRVAPGRDRGRRPAAAHQGRPRRPRLGGLRIRVRLGGGLLRAQHPRAPGRAHPRRRRARRRPAHRAHGRGAGGHGGADDRGDRAAAARHQEDPGRVVPARSGRGARPGGDLRHI</sequence>
<gene>
    <name evidence="2" type="ORF">AVDCRST_MAG20-1328</name>
</gene>
<feature type="compositionally biased region" description="Low complexity" evidence="1">
    <location>
        <begin position="45"/>
        <end position="55"/>
    </location>
</feature>
<accession>A0A6J4HU78</accession>
<feature type="compositionally biased region" description="Basic and acidic residues" evidence="1">
    <location>
        <begin position="1"/>
        <end position="15"/>
    </location>
</feature>
<feature type="compositionally biased region" description="Basic residues" evidence="1">
    <location>
        <begin position="58"/>
        <end position="76"/>
    </location>
</feature>
<feature type="compositionally biased region" description="Basic residues" evidence="1">
    <location>
        <begin position="179"/>
        <end position="204"/>
    </location>
</feature>
<dbReference type="EMBL" id="CADCSY010000058">
    <property type="protein sequence ID" value="CAA9233084.1"/>
    <property type="molecule type" value="Genomic_DNA"/>
</dbReference>
<feature type="non-terminal residue" evidence="2">
    <location>
        <position position="250"/>
    </location>
</feature>
<feature type="region of interest" description="Disordered" evidence="1">
    <location>
        <begin position="1"/>
        <end position="250"/>
    </location>
</feature>
<reference evidence="2" key="1">
    <citation type="submission" date="2020-02" db="EMBL/GenBank/DDBJ databases">
        <authorList>
            <person name="Meier V. D."/>
        </authorList>
    </citation>
    <scope>NUCLEOTIDE SEQUENCE</scope>
    <source>
        <strain evidence="2">AVDCRST_MAG20</strain>
    </source>
</reference>
<feature type="non-terminal residue" evidence="2">
    <location>
        <position position="1"/>
    </location>
</feature>